<organism evidence="7 8">
    <name type="scientific">Talaromyces proteolyticus</name>
    <dbReference type="NCBI Taxonomy" id="1131652"/>
    <lineage>
        <taxon>Eukaryota</taxon>
        <taxon>Fungi</taxon>
        <taxon>Dikarya</taxon>
        <taxon>Ascomycota</taxon>
        <taxon>Pezizomycotina</taxon>
        <taxon>Eurotiomycetes</taxon>
        <taxon>Eurotiomycetidae</taxon>
        <taxon>Eurotiales</taxon>
        <taxon>Trichocomaceae</taxon>
        <taxon>Talaromyces</taxon>
        <taxon>Talaromyces sect. Bacilispori</taxon>
    </lineage>
</organism>
<dbReference type="InterPro" id="IPR001138">
    <property type="entry name" value="Zn2Cys6_DnaBD"/>
</dbReference>
<dbReference type="GO" id="GO:0003677">
    <property type="term" value="F:DNA binding"/>
    <property type="evidence" value="ECO:0007669"/>
    <property type="project" value="UniProtKB-KW"/>
</dbReference>
<protein>
    <submittedName>
        <fullName evidence="7">C6 transcription factor</fullName>
    </submittedName>
</protein>
<evidence type="ECO:0000256" key="4">
    <source>
        <dbReference type="ARBA" id="ARBA00023242"/>
    </source>
</evidence>
<keyword evidence="8" id="KW-1185">Reference proteome</keyword>
<feature type="compositionally biased region" description="Polar residues" evidence="5">
    <location>
        <begin position="150"/>
        <end position="165"/>
    </location>
</feature>
<evidence type="ECO:0000256" key="5">
    <source>
        <dbReference type="SAM" id="MobiDB-lite"/>
    </source>
</evidence>
<dbReference type="PROSITE" id="PS00463">
    <property type="entry name" value="ZN2_CY6_FUNGAL_1"/>
    <property type="match status" value="1"/>
</dbReference>
<dbReference type="Proteomes" id="UP001201262">
    <property type="component" value="Unassembled WGS sequence"/>
</dbReference>
<keyword evidence="2" id="KW-0238">DNA-binding</keyword>
<evidence type="ECO:0000256" key="2">
    <source>
        <dbReference type="ARBA" id="ARBA00023125"/>
    </source>
</evidence>
<dbReference type="EMBL" id="JAJTJA010000017">
    <property type="protein sequence ID" value="KAH8688856.1"/>
    <property type="molecule type" value="Genomic_DNA"/>
</dbReference>
<evidence type="ECO:0000313" key="7">
    <source>
        <dbReference type="EMBL" id="KAH8688856.1"/>
    </source>
</evidence>
<evidence type="ECO:0000313" key="8">
    <source>
        <dbReference type="Proteomes" id="UP001201262"/>
    </source>
</evidence>
<dbReference type="Gene3D" id="4.10.240.10">
    <property type="entry name" value="Zn(2)-C6 fungal-type DNA-binding domain"/>
    <property type="match status" value="1"/>
</dbReference>
<feature type="domain" description="Zn(2)-C6 fungal-type" evidence="6">
    <location>
        <begin position="26"/>
        <end position="55"/>
    </location>
</feature>
<name>A0AAD4KGD2_9EURO</name>
<comment type="caution">
    <text evidence="7">The sequence shown here is derived from an EMBL/GenBank/DDBJ whole genome shotgun (WGS) entry which is preliminary data.</text>
</comment>
<dbReference type="Pfam" id="PF00172">
    <property type="entry name" value="Zn_clus"/>
    <property type="match status" value="1"/>
</dbReference>
<feature type="region of interest" description="Disordered" evidence="5">
    <location>
        <begin position="150"/>
        <end position="223"/>
    </location>
</feature>
<dbReference type="PANTHER" id="PTHR47655">
    <property type="entry name" value="QUINIC ACID UTILIZATION ACTIVATOR"/>
    <property type="match status" value="1"/>
</dbReference>
<gene>
    <name evidence="7" type="ORF">BGW36DRAFT_434144</name>
</gene>
<feature type="compositionally biased region" description="Low complexity" evidence="5">
    <location>
        <begin position="168"/>
        <end position="184"/>
    </location>
</feature>
<sequence>MTARQSTPSSEHSAHSDNVRKRVCKACDRCRLKKSKCDGASPCGRCRADNAICVFGERKKAHDKVYPKGYVEMLEQQQVWLVNGLQELYRRAHDGDAWTGEPLKLESNGHPLTHDLLTKLGALDHSKGEHFEENVDVMQHDLWRQNNGYMQRQESSDGSSDTAHSPVSHHNNNSSNNESRGGSRFADAFARHQLPPTPPSYSPSSRTQHLSIKQEQQQQQHQLTPAFQMPAQVSQQQGVNPMALQSQQTWPGNELGSFDDIDMMGNQYTLFDEQIQATGASPMYGRQMSMQCLPPSMLFDANDDFNQYFNPNTEIPSI</sequence>
<dbReference type="FunFam" id="4.10.240.10:FF:000013">
    <property type="entry name" value="C6 transcription factor, putative"/>
    <property type="match status" value="1"/>
</dbReference>
<dbReference type="CDD" id="cd00067">
    <property type="entry name" value="GAL4"/>
    <property type="match status" value="1"/>
</dbReference>
<keyword evidence="3" id="KW-0804">Transcription</keyword>
<dbReference type="GeneID" id="70251662"/>
<reference evidence="7" key="1">
    <citation type="submission" date="2021-12" db="EMBL/GenBank/DDBJ databases">
        <title>Convergent genome expansion in fungi linked to evolution of root-endophyte symbiosis.</title>
        <authorList>
            <consortium name="DOE Joint Genome Institute"/>
            <person name="Ke Y.-H."/>
            <person name="Bonito G."/>
            <person name="Liao H.-L."/>
            <person name="Looney B."/>
            <person name="Rojas-Flechas A."/>
            <person name="Nash J."/>
            <person name="Hameed K."/>
            <person name="Schadt C."/>
            <person name="Martin F."/>
            <person name="Crous P.W."/>
            <person name="Miettinen O."/>
            <person name="Magnuson J.K."/>
            <person name="Labbe J."/>
            <person name="Jacobson D."/>
            <person name="Doktycz M.J."/>
            <person name="Veneault-Fourrey C."/>
            <person name="Kuo A."/>
            <person name="Mondo S."/>
            <person name="Calhoun S."/>
            <person name="Riley R."/>
            <person name="Ohm R."/>
            <person name="LaButti K."/>
            <person name="Andreopoulos B."/>
            <person name="Pangilinan J."/>
            <person name="Nolan M."/>
            <person name="Tritt A."/>
            <person name="Clum A."/>
            <person name="Lipzen A."/>
            <person name="Daum C."/>
            <person name="Barry K."/>
            <person name="Grigoriev I.V."/>
            <person name="Vilgalys R."/>
        </authorList>
    </citation>
    <scope>NUCLEOTIDE SEQUENCE</scope>
    <source>
        <strain evidence="7">PMI_201</strain>
    </source>
</reference>
<dbReference type="GO" id="GO:0000981">
    <property type="term" value="F:DNA-binding transcription factor activity, RNA polymerase II-specific"/>
    <property type="evidence" value="ECO:0007669"/>
    <property type="project" value="InterPro"/>
</dbReference>
<keyword evidence="4" id="KW-0539">Nucleus</keyword>
<accession>A0AAD4KGD2</accession>
<evidence type="ECO:0000256" key="3">
    <source>
        <dbReference type="ARBA" id="ARBA00023163"/>
    </source>
</evidence>
<dbReference type="RefSeq" id="XP_046065328.1">
    <property type="nucleotide sequence ID" value="XM_046221375.1"/>
</dbReference>
<dbReference type="PROSITE" id="PS50048">
    <property type="entry name" value="ZN2_CY6_FUNGAL_2"/>
    <property type="match status" value="1"/>
</dbReference>
<dbReference type="SMART" id="SM00066">
    <property type="entry name" value="GAL4"/>
    <property type="match status" value="1"/>
</dbReference>
<dbReference type="AlphaFoldDB" id="A0AAD4KGD2"/>
<keyword evidence="1" id="KW-0805">Transcription regulation</keyword>
<dbReference type="GO" id="GO:0008270">
    <property type="term" value="F:zinc ion binding"/>
    <property type="evidence" value="ECO:0007669"/>
    <property type="project" value="InterPro"/>
</dbReference>
<evidence type="ECO:0000259" key="6">
    <source>
        <dbReference type="PROSITE" id="PS50048"/>
    </source>
</evidence>
<dbReference type="SUPFAM" id="SSF57701">
    <property type="entry name" value="Zn2/Cys6 DNA-binding domain"/>
    <property type="match status" value="1"/>
</dbReference>
<dbReference type="InterPro" id="IPR052783">
    <property type="entry name" value="Metabolic/Drug-Res_Regulator"/>
</dbReference>
<evidence type="ECO:0000256" key="1">
    <source>
        <dbReference type="ARBA" id="ARBA00023015"/>
    </source>
</evidence>
<proteinExistence type="predicted"/>
<dbReference type="InterPro" id="IPR036864">
    <property type="entry name" value="Zn2-C6_fun-type_DNA-bd_sf"/>
</dbReference>
<dbReference type="PANTHER" id="PTHR47655:SF3">
    <property type="entry name" value="ZN(II)2CYS6 TRANSCRIPTION FACTOR (EUROFUNG)"/>
    <property type="match status" value="1"/>
</dbReference>